<evidence type="ECO:0000313" key="2">
    <source>
        <dbReference type="Proteomes" id="UP001226577"/>
    </source>
</evidence>
<protein>
    <submittedName>
        <fullName evidence="1">Uncharacterized protein</fullName>
    </submittedName>
</protein>
<organism evidence="1 2">
    <name type="scientific">Pseudarthrobacter enclensis</name>
    <dbReference type="NCBI Taxonomy" id="993070"/>
    <lineage>
        <taxon>Bacteria</taxon>
        <taxon>Bacillati</taxon>
        <taxon>Actinomycetota</taxon>
        <taxon>Actinomycetes</taxon>
        <taxon>Micrococcales</taxon>
        <taxon>Micrococcaceae</taxon>
        <taxon>Pseudarthrobacter</taxon>
    </lineage>
</organism>
<dbReference type="RefSeq" id="WP_307304366.1">
    <property type="nucleotide sequence ID" value="NZ_JAUSRE010000003.1"/>
</dbReference>
<gene>
    <name evidence="1" type="ORF">J2X98_000738</name>
</gene>
<proteinExistence type="predicted"/>
<evidence type="ECO:0000313" key="1">
    <source>
        <dbReference type="EMBL" id="MDP9887167.1"/>
    </source>
</evidence>
<dbReference type="Proteomes" id="UP001226577">
    <property type="component" value="Unassembled WGS sequence"/>
</dbReference>
<name>A0ABT9RPK7_9MICC</name>
<reference evidence="1 2" key="1">
    <citation type="submission" date="2023-07" db="EMBL/GenBank/DDBJ databases">
        <title>Sorghum-associated microbial communities from plants grown in Nebraska, USA.</title>
        <authorList>
            <person name="Schachtman D."/>
        </authorList>
    </citation>
    <scope>NUCLEOTIDE SEQUENCE [LARGE SCALE GENOMIC DNA]</scope>
    <source>
        <strain evidence="1 2">CC222</strain>
    </source>
</reference>
<comment type="caution">
    <text evidence="1">The sequence shown here is derived from an EMBL/GenBank/DDBJ whole genome shotgun (WGS) entry which is preliminary data.</text>
</comment>
<sequence length="52" mass="5568">MSLVTQLFKRWNRYVHSMAMGGKPAQASQDAVRDAVFANAGACTAAGVTLRL</sequence>
<dbReference type="EMBL" id="JAUSRE010000003">
    <property type="protein sequence ID" value="MDP9887167.1"/>
    <property type="molecule type" value="Genomic_DNA"/>
</dbReference>
<accession>A0ABT9RPK7</accession>
<keyword evidence="2" id="KW-1185">Reference proteome</keyword>